<reference evidence="7 8" key="1">
    <citation type="submission" date="2019-12" db="EMBL/GenBank/DDBJ databases">
        <title>Chromosome-level assembly of the Caenorhabditis remanei genome.</title>
        <authorList>
            <person name="Teterina A.A."/>
            <person name="Willis J.H."/>
            <person name="Phillips P.C."/>
        </authorList>
    </citation>
    <scope>NUCLEOTIDE SEQUENCE [LARGE SCALE GENOMIC DNA]</scope>
    <source>
        <strain evidence="7 8">PX506</strain>
        <tissue evidence="7">Whole organism</tissue>
    </source>
</reference>
<comment type="caution">
    <text evidence="7">The sequence shown here is derived from an EMBL/GenBank/DDBJ whole genome shotgun (WGS) entry which is preliminary data.</text>
</comment>
<feature type="binding site" evidence="5">
    <location>
        <position position="47"/>
    </location>
    <ligand>
        <name>Mg(2+)</name>
        <dbReference type="ChEBI" id="CHEBI:18420"/>
    </ligand>
</feature>
<dbReference type="GO" id="GO:0007188">
    <property type="term" value="P:adenylate cyclase-modulating G protein-coupled receptor signaling pathway"/>
    <property type="evidence" value="ECO:0007669"/>
    <property type="project" value="TreeGrafter"/>
</dbReference>
<dbReference type="GO" id="GO:0046872">
    <property type="term" value="F:metal ion binding"/>
    <property type="evidence" value="ECO:0007669"/>
    <property type="project" value="UniProtKB-KW"/>
</dbReference>
<evidence type="ECO:0000256" key="6">
    <source>
        <dbReference type="SAM" id="MobiDB-lite"/>
    </source>
</evidence>
<dbReference type="AlphaFoldDB" id="A0A6A5FY36"/>
<dbReference type="Gene3D" id="3.40.50.300">
    <property type="entry name" value="P-loop containing nucleotide triphosphate hydrolases"/>
    <property type="match status" value="1"/>
</dbReference>
<keyword evidence="3" id="KW-0342">GTP-binding</keyword>
<keyword evidence="2" id="KW-0547">Nucleotide-binding</keyword>
<evidence type="ECO:0000313" key="8">
    <source>
        <dbReference type="Proteomes" id="UP000483820"/>
    </source>
</evidence>
<sequence>MGLASCKPERDAERQNRQIESQIRMENQANKRKVKMLLLGISDSGKSTIVKQMRFFKNSRLVDKQNTYCRVNYLDGFNETEVVNAIFVIRNNIIDAFKNISNIILHSDINVHPDEKECF</sequence>
<dbReference type="InterPro" id="IPR001019">
    <property type="entry name" value="Gprotein_alpha_su"/>
</dbReference>
<evidence type="ECO:0000313" key="7">
    <source>
        <dbReference type="EMBL" id="KAF1747526.1"/>
    </source>
</evidence>
<dbReference type="GO" id="GO:0031683">
    <property type="term" value="F:G-protein beta/gamma-subunit complex binding"/>
    <property type="evidence" value="ECO:0007669"/>
    <property type="project" value="InterPro"/>
</dbReference>
<feature type="compositionally biased region" description="Basic and acidic residues" evidence="6">
    <location>
        <begin position="7"/>
        <end position="17"/>
    </location>
</feature>
<dbReference type="GO" id="GO:0005525">
    <property type="term" value="F:GTP binding"/>
    <property type="evidence" value="ECO:0007669"/>
    <property type="project" value="UniProtKB-KW"/>
</dbReference>
<dbReference type="GO" id="GO:0001664">
    <property type="term" value="F:G protein-coupled receptor binding"/>
    <property type="evidence" value="ECO:0007669"/>
    <property type="project" value="TreeGrafter"/>
</dbReference>
<evidence type="ECO:0000256" key="1">
    <source>
        <dbReference type="ARBA" id="ARBA00022723"/>
    </source>
</evidence>
<evidence type="ECO:0000256" key="5">
    <source>
        <dbReference type="PIRSR" id="PIRSR601019-2"/>
    </source>
</evidence>
<keyword evidence="1 5" id="KW-0479">Metal-binding</keyword>
<dbReference type="SUPFAM" id="SSF52540">
    <property type="entry name" value="P-loop containing nucleoside triphosphate hydrolases"/>
    <property type="match status" value="1"/>
</dbReference>
<feature type="region of interest" description="Disordered" evidence="6">
    <location>
        <begin position="1"/>
        <end position="25"/>
    </location>
</feature>
<dbReference type="CTD" id="78777759"/>
<protein>
    <submittedName>
        <fullName evidence="7">Uncharacterized protein</fullName>
    </submittedName>
</protein>
<keyword evidence="4" id="KW-0807">Transducer</keyword>
<gene>
    <name evidence="7" type="ORF">GCK72_023991</name>
</gene>
<accession>A0A6A5FY36</accession>
<evidence type="ECO:0000256" key="4">
    <source>
        <dbReference type="ARBA" id="ARBA00023224"/>
    </source>
</evidence>
<dbReference type="GO" id="GO:0005834">
    <property type="term" value="C:heterotrimeric G-protein complex"/>
    <property type="evidence" value="ECO:0007669"/>
    <property type="project" value="TreeGrafter"/>
</dbReference>
<dbReference type="PANTHER" id="PTHR10218:SF302">
    <property type="entry name" value="GUANINE NUCLEOTIDE-BINDING PROTEIN ALPHA-5 SUBUNIT"/>
    <property type="match status" value="1"/>
</dbReference>
<dbReference type="GeneID" id="78777759"/>
<keyword evidence="5" id="KW-0460">Magnesium</keyword>
<dbReference type="Proteomes" id="UP000483820">
    <property type="component" value="Chromosome X"/>
</dbReference>
<evidence type="ECO:0000256" key="2">
    <source>
        <dbReference type="ARBA" id="ARBA00022741"/>
    </source>
</evidence>
<dbReference type="KEGG" id="crq:GCK72_023991"/>
<organism evidence="7 8">
    <name type="scientific">Caenorhabditis remanei</name>
    <name type="common">Caenorhabditis vulgaris</name>
    <dbReference type="NCBI Taxonomy" id="31234"/>
    <lineage>
        <taxon>Eukaryota</taxon>
        <taxon>Metazoa</taxon>
        <taxon>Ecdysozoa</taxon>
        <taxon>Nematoda</taxon>
        <taxon>Chromadorea</taxon>
        <taxon>Rhabditida</taxon>
        <taxon>Rhabditina</taxon>
        <taxon>Rhabditomorpha</taxon>
        <taxon>Rhabditoidea</taxon>
        <taxon>Rhabditidae</taxon>
        <taxon>Peloderinae</taxon>
        <taxon>Caenorhabditis</taxon>
    </lineage>
</organism>
<dbReference type="GO" id="GO:0003924">
    <property type="term" value="F:GTPase activity"/>
    <property type="evidence" value="ECO:0007669"/>
    <property type="project" value="InterPro"/>
</dbReference>
<name>A0A6A5FY36_CAERE</name>
<proteinExistence type="predicted"/>
<dbReference type="InterPro" id="IPR027417">
    <property type="entry name" value="P-loop_NTPase"/>
</dbReference>
<dbReference type="PANTHER" id="PTHR10218">
    <property type="entry name" value="GTP-BINDING PROTEIN ALPHA SUBUNIT"/>
    <property type="match status" value="1"/>
</dbReference>
<dbReference type="Pfam" id="PF00503">
    <property type="entry name" value="G-alpha"/>
    <property type="match status" value="1"/>
</dbReference>
<dbReference type="EMBL" id="WUAV01000006">
    <property type="protein sequence ID" value="KAF1747526.1"/>
    <property type="molecule type" value="Genomic_DNA"/>
</dbReference>
<evidence type="ECO:0000256" key="3">
    <source>
        <dbReference type="ARBA" id="ARBA00023134"/>
    </source>
</evidence>
<dbReference type="GO" id="GO:0005737">
    <property type="term" value="C:cytoplasm"/>
    <property type="evidence" value="ECO:0007669"/>
    <property type="project" value="TreeGrafter"/>
</dbReference>
<dbReference type="RefSeq" id="XP_053579237.1">
    <property type="nucleotide sequence ID" value="XM_053735671.1"/>
</dbReference>